<dbReference type="OrthoDB" id="9800445at2"/>
<evidence type="ECO:0000259" key="2">
    <source>
        <dbReference type="Pfam" id="PF01558"/>
    </source>
</evidence>
<dbReference type="PANTHER" id="PTHR43854">
    <property type="entry name" value="INDOLEPYRUVATE OXIDOREDUCTASE SUBUNIT IORB"/>
    <property type="match status" value="1"/>
</dbReference>
<evidence type="ECO:0000313" key="4">
    <source>
        <dbReference type="Proteomes" id="UP000274556"/>
    </source>
</evidence>
<protein>
    <submittedName>
        <fullName evidence="3">Indolepyruvate ferredoxin oxidoreductase beta subunit</fullName>
    </submittedName>
</protein>
<accession>A0A495V5V7</accession>
<dbReference type="AlphaFoldDB" id="A0A495V5V7"/>
<dbReference type="InterPro" id="IPR052198">
    <property type="entry name" value="IorB_Oxidoreductase"/>
</dbReference>
<dbReference type="PANTHER" id="PTHR43854:SF1">
    <property type="entry name" value="INDOLEPYRUVATE OXIDOREDUCTASE SUBUNIT IORB"/>
    <property type="match status" value="1"/>
</dbReference>
<dbReference type="Pfam" id="PF01558">
    <property type="entry name" value="POR"/>
    <property type="match status" value="1"/>
</dbReference>
<gene>
    <name evidence="3" type="ORF">BDD21_2047</name>
</gene>
<keyword evidence="1" id="KW-0560">Oxidoreductase</keyword>
<evidence type="ECO:0000313" key="3">
    <source>
        <dbReference type="EMBL" id="RKT44654.1"/>
    </source>
</evidence>
<dbReference type="GO" id="GO:0016903">
    <property type="term" value="F:oxidoreductase activity, acting on the aldehyde or oxo group of donors"/>
    <property type="evidence" value="ECO:0007669"/>
    <property type="project" value="InterPro"/>
</dbReference>
<dbReference type="InterPro" id="IPR019752">
    <property type="entry name" value="Pyrv/ketoisovalerate_OxRed_cat"/>
</dbReference>
<evidence type="ECO:0000256" key="1">
    <source>
        <dbReference type="ARBA" id="ARBA00023002"/>
    </source>
</evidence>
<sequence>MEKVKNIVIAGLGGQGVLTASDMLAEAAFRAGFDVKKSELHGMSQRGGSVSSDVRYGEQVLSPMVPAGEADVLLVLEATQIEINRPMLRAGGVLIDPSLLSEGALKNKKSLNVALLGAVSTVLDIPQEHWMAAIYANLAEKLHKVNDQAFALGREAALKGAIAKHPLNRV</sequence>
<dbReference type="Gene3D" id="3.40.920.10">
    <property type="entry name" value="Pyruvate-ferredoxin oxidoreductase, PFOR, domain III"/>
    <property type="match status" value="2"/>
</dbReference>
<proteinExistence type="predicted"/>
<comment type="caution">
    <text evidence="3">The sequence shown here is derived from an EMBL/GenBank/DDBJ whole genome shotgun (WGS) entry which is preliminary data.</text>
</comment>
<organism evidence="3 4">
    <name type="scientific">Thiocapsa rosea</name>
    <dbReference type="NCBI Taxonomy" id="69360"/>
    <lineage>
        <taxon>Bacteria</taxon>
        <taxon>Pseudomonadati</taxon>
        <taxon>Pseudomonadota</taxon>
        <taxon>Gammaproteobacteria</taxon>
        <taxon>Chromatiales</taxon>
        <taxon>Chromatiaceae</taxon>
        <taxon>Thiocapsa</taxon>
    </lineage>
</organism>
<dbReference type="InterPro" id="IPR002869">
    <property type="entry name" value="Pyrv_flavodox_OxRed_cen"/>
</dbReference>
<keyword evidence="3" id="KW-0670">Pyruvate</keyword>
<dbReference type="Proteomes" id="UP000274556">
    <property type="component" value="Unassembled WGS sequence"/>
</dbReference>
<dbReference type="EMBL" id="RBXL01000001">
    <property type="protein sequence ID" value="RKT44654.1"/>
    <property type="molecule type" value="Genomic_DNA"/>
</dbReference>
<feature type="domain" description="Pyruvate/ketoisovalerate oxidoreductase catalytic" evidence="2">
    <location>
        <begin position="13"/>
        <end position="95"/>
    </location>
</feature>
<dbReference type="SUPFAM" id="SSF53323">
    <property type="entry name" value="Pyruvate-ferredoxin oxidoreductase, PFOR, domain III"/>
    <property type="match status" value="1"/>
</dbReference>
<keyword evidence="4" id="KW-1185">Reference proteome</keyword>
<name>A0A495V5V7_9GAMM</name>
<dbReference type="RefSeq" id="WP_120797069.1">
    <property type="nucleotide sequence ID" value="NZ_RBXL01000001.1"/>
</dbReference>
<reference evidence="3 4" key="1">
    <citation type="submission" date="2018-10" db="EMBL/GenBank/DDBJ databases">
        <title>Genomic Encyclopedia of Archaeal and Bacterial Type Strains, Phase II (KMG-II): from individual species to whole genera.</title>
        <authorList>
            <person name="Goeker M."/>
        </authorList>
    </citation>
    <scope>NUCLEOTIDE SEQUENCE [LARGE SCALE GENOMIC DNA]</scope>
    <source>
        <strain evidence="3 4">DSM 235</strain>
    </source>
</reference>